<dbReference type="AlphaFoldDB" id="A0A561V4Q1"/>
<proteinExistence type="predicted"/>
<gene>
    <name evidence="1" type="ORF">FHX80_115058</name>
</gene>
<comment type="caution">
    <text evidence="1">The sequence shown here is derived from an EMBL/GenBank/DDBJ whole genome shotgun (WGS) entry which is preliminary data.</text>
</comment>
<organism evidence="1 2">
    <name type="scientific">Streptomyces brevispora</name>
    <dbReference type="NCBI Taxonomy" id="887462"/>
    <lineage>
        <taxon>Bacteria</taxon>
        <taxon>Bacillati</taxon>
        <taxon>Actinomycetota</taxon>
        <taxon>Actinomycetes</taxon>
        <taxon>Kitasatosporales</taxon>
        <taxon>Streptomycetaceae</taxon>
        <taxon>Streptomyces</taxon>
    </lineage>
</organism>
<dbReference type="EMBL" id="VIWW01000001">
    <property type="protein sequence ID" value="TWG06563.1"/>
    <property type="molecule type" value="Genomic_DNA"/>
</dbReference>
<name>A0A561V4Q1_9ACTN</name>
<sequence length="313" mass="32447">MSSLRQGSCAGRMFGADLRSRCRSDDSRSWLIACHPCRHRRSRLEARPGGNGAIDAPGRSACEGGDHAVLPVLGRRARPGPPPSPAERIGCRRAVGDADQSVSAAGVRVASRSRGDDVLRLCGLTAGRWDEEPKAAFAVARIAIFFWALGWDWAIRSTATHVSLTNFLAAATAAWTDADAMDAHDGLTIILRDGRERGSVAFGSSLLGAFTGHTAHAIDGQALGRERAGVGAAACALPVAVTTSMAGAEQCDRDCSLHGRSLFSRKGGASRRVGDGGAGIAGCAGADRAARRCLPGSGPEVPGCTVKHRTSDG</sequence>
<dbReference type="Proteomes" id="UP000318186">
    <property type="component" value="Unassembled WGS sequence"/>
</dbReference>
<evidence type="ECO:0000313" key="2">
    <source>
        <dbReference type="Proteomes" id="UP000318186"/>
    </source>
</evidence>
<evidence type="ECO:0000313" key="1">
    <source>
        <dbReference type="EMBL" id="TWG06563.1"/>
    </source>
</evidence>
<reference evidence="1 2" key="1">
    <citation type="submission" date="2019-06" db="EMBL/GenBank/DDBJ databases">
        <title>Sequencing the genomes of 1000 actinobacteria strains.</title>
        <authorList>
            <person name="Klenk H.-P."/>
        </authorList>
    </citation>
    <scope>NUCLEOTIDE SEQUENCE [LARGE SCALE GENOMIC DNA]</scope>
    <source>
        <strain evidence="1 2">DSM 42059</strain>
    </source>
</reference>
<protein>
    <submittedName>
        <fullName evidence="1">Uncharacterized protein</fullName>
    </submittedName>
</protein>
<accession>A0A561V4Q1</accession>